<dbReference type="Pfam" id="PF00403">
    <property type="entry name" value="HMA"/>
    <property type="match status" value="1"/>
</dbReference>
<gene>
    <name evidence="3" type="ORF">AWU65_02410</name>
</gene>
<dbReference type="Proteomes" id="UP000076796">
    <property type="component" value="Unassembled WGS sequence"/>
</dbReference>
<keyword evidence="4" id="KW-1185">Reference proteome</keyword>
<name>A0A168EUZ0_9BACL</name>
<dbReference type="SUPFAM" id="SSF55008">
    <property type="entry name" value="HMA, heavy metal-associated domain"/>
    <property type="match status" value="1"/>
</dbReference>
<evidence type="ECO:0000256" key="1">
    <source>
        <dbReference type="ARBA" id="ARBA00022723"/>
    </source>
</evidence>
<dbReference type="PROSITE" id="PS50846">
    <property type="entry name" value="HMA_2"/>
    <property type="match status" value="1"/>
</dbReference>
<organism evidence="3 4">
    <name type="scientific">Paenibacillus glucanolyticus</name>
    <dbReference type="NCBI Taxonomy" id="59843"/>
    <lineage>
        <taxon>Bacteria</taxon>
        <taxon>Bacillati</taxon>
        <taxon>Bacillota</taxon>
        <taxon>Bacilli</taxon>
        <taxon>Bacillales</taxon>
        <taxon>Paenibacillaceae</taxon>
        <taxon>Paenibacillus</taxon>
    </lineage>
</organism>
<dbReference type="CDD" id="cd00371">
    <property type="entry name" value="HMA"/>
    <property type="match status" value="1"/>
</dbReference>
<feature type="domain" description="HMA" evidence="2">
    <location>
        <begin position="2"/>
        <end position="66"/>
    </location>
</feature>
<dbReference type="Gene3D" id="3.30.70.100">
    <property type="match status" value="1"/>
</dbReference>
<dbReference type="AlphaFoldDB" id="A0A168EUZ0"/>
<sequence>MQEAKIKVDGMTCRSCVKSIEGSLDQIGVEGKVDFDEGTVHVQYDESKLQLNDIQEVIRSKGYEVTN</sequence>
<evidence type="ECO:0000259" key="2">
    <source>
        <dbReference type="PROSITE" id="PS50846"/>
    </source>
</evidence>
<dbReference type="EMBL" id="LWMH01000001">
    <property type="protein sequence ID" value="KZS44859.1"/>
    <property type="molecule type" value="Genomic_DNA"/>
</dbReference>
<protein>
    <submittedName>
        <fullName evidence="3">Copper resistance protein CopZ</fullName>
    </submittedName>
</protein>
<dbReference type="GO" id="GO:0046872">
    <property type="term" value="F:metal ion binding"/>
    <property type="evidence" value="ECO:0007669"/>
    <property type="project" value="UniProtKB-KW"/>
</dbReference>
<reference evidence="3" key="1">
    <citation type="journal article" date="2016" name="Genome Announc.">
        <title>Draft genomes of two strains of Paenibacillus glucanolyticus with capability to degrade lignocellulose.</title>
        <authorList>
            <person name="Mathews S.L."/>
            <person name="Pawlak J."/>
            <person name="Grunden A.M."/>
        </authorList>
    </citation>
    <scope>NUCLEOTIDE SEQUENCE [LARGE SCALE GENOMIC DNA]</scope>
    <source>
        <strain evidence="3">SLM1</strain>
    </source>
</reference>
<dbReference type="RefSeq" id="WP_036638499.1">
    <property type="nucleotide sequence ID" value="NZ_JBCMWP010000019.1"/>
</dbReference>
<keyword evidence="1" id="KW-0479">Metal-binding</keyword>
<accession>A0A168EUZ0</accession>
<comment type="caution">
    <text evidence="3">The sequence shown here is derived from an EMBL/GenBank/DDBJ whole genome shotgun (WGS) entry which is preliminary data.</text>
</comment>
<evidence type="ECO:0000313" key="4">
    <source>
        <dbReference type="Proteomes" id="UP000076796"/>
    </source>
</evidence>
<dbReference type="OrthoDB" id="9813965at2"/>
<proteinExistence type="predicted"/>
<dbReference type="InterPro" id="IPR036163">
    <property type="entry name" value="HMA_dom_sf"/>
</dbReference>
<dbReference type="FunFam" id="3.30.70.100:FF:000001">
    <property type="entry name" value="ATPase copper transporting beta"/>
    <property type="match status" value="1"/>
</dbReference>
<dbReference type="InterPro" id="IPR006121">
    <property type="entry name" value="HMA_dom"/>
</dbReference>
<evidence type="ECO:0000313" key="3">
    <source>
        <dbReference type="EMBL" id="KZS44859.1"/>
    </source>
</evidence>